<proteinExistence type="predicted"/>
<keyword evidence="8" id="KW-1185">Reference proteome</keyword>
<keyword evidence="6" id="KW-0460">Magnesium</keyword>
<dbReference type="EMBL" id="MU004378">
    <property type="protein sequence ID" value="KAF2653622.1"/>
    <property type="molecule type" value="Genomic_DNA"/>
</dbReference>
<evidence type="ECO:0000256" key="3">
    <source>
        <dbReference type="ARBA" id="ARBA00023134"/>
    </source>
</evidence>
<dbReference type="PANTHER" id="PTHR10218:SF302">
    <property type="entry name" value="GUANINE NUCLEOTIDE-BINDING PROTEIN ALPHA-5 SUBUNIT"/>
    <property type="match status" value="1"/>
</dbReference>
<dbReference type="GO" id="GO:0005834">
    <property type="term" value="C:heterotrimeric G-protein complex"/>
    <property type="evidence" value="ECO:0007669"/>
    <property type="project" value="TreeGrafter"/>
</dbReference>
<dbReference type="GO" id="GO:0046872">
    <property type="term" value="F:metal ion binding"/>
    <property type="evidence" value="ECO:0007669"/>
    <property type="project" value="UniProtKB-KW"/>
</dbReference>
<dbReference type="GO" id="GO:0007188">
    <property type="term" value="P:adenylate cyclase-modulating G protein-coupled receptor signaling pathway"/>
    <property type="evidence" value="ECO:0007669"/>
    <property type="project" value="TreeGrafter"/>
</dbReference>
<keyword evidence="4" id="KW-0807">Transducer</keyword>
<protein>
    <recommendedName>
        <fullName evidence="9">Guanine nucleotide binding protein, alpha subunit</fullName>
    </recommendedName>
</protein>
<dbReference type="SUPFAM" id="SSF47895">
    <property type="entry name" value="Transducin (alpha subunit), insertion domain"/>
    <property type="match status" value="1"/>
</dbReference>
<dbReference type="Proteomes" id="UP000799324">
    <property type="component" value="Unassembled WGS sequence"/>
</dbReference>
<feature type="binding site" evidence="5">
    <location>
        <position position="358"/>
    </location>
    <ligand>
        <name>GTP</name>
        <dbReference type="ChEBI" id="CHEBI:37565"/>
    </ligand>
</feature>
<evidence type="ECO:0000256" key="1">
    <source>
        <dbReference type="ARBA" id="ARBA00022723"/>
    </source>
</evidence>
<evidence type="ECO:0000256" key="2">
    <source>
        <dbReference type="ARBA" id="ARBA00022741"/>
    </source>
</evidence>
<dbReference type="OrthoDB" id="5817230at2759"/>
<organism evidence="7 8">
    <name type="scientific">Lophiostoma macrostomum CBS 122681</name>
    <dbReference type="NCBI Taxonomy" id="1314788"/>
    <lineage>
        <taxon>Eukaryota</taxon>
        <taxon>Fungi</taxon>
        <taxon>Dikarya</taxon>
        <taxon>Ascomycota</taxon>
        <taxon>Pezizomycotina</taxon>
        <taxon>Dothideomycetes</taxon>
        <taxon>Pleosporomycetidae</taxon>
        <taxon>Pleosporales</taxon>
        <taxon>Lophiostomataceae</taxon>
        <taxon>Lophiostoma</taxon>
    </lineage>
</organism>
<evidence type="ECO:0000256" key="4">
    <source>
        <dbReference type="ARBA" id="ARBA00023224"/>
    </source>
</evidence>
<feature type="binding site" evidence="6">
    <location>
        <position position="85"/>
    </location>
    <ligand>
        <name>Mg(2+)</name>
        <dbReference type="ChEBI" id="CHEBI:18420"/>
    </ligand>
</feature>
<dbReference type="InterPro" id="IPR001019">
    <property type="entry name" value="Gprotein_alpha_su"/>
</dbReference>
<keyword evidence="2 5" id="KW-0547">Nucleotide-binding</keyword>
<accession>A0A6A6T1R9</accession>
<dbReference type="AlphaFoldDB" id="A0A6A6T1R9"/>
<dbReference type="GO" id="GO:0001664">
    <property type="term" value="F:G protein-coupled receptor binding"/>
    <property type="evidence" value="ECO:0007669"/>
    <property type="project" value="TreeGrafter"/>
</dbReference>
<evidence type="ECO:0000256" key="6">
    <source>
        <dbReference type="PIRSR" id="PIRSR601019-2"/>
    </source>
</evidence>
<dbReference type="Pfam" id="PF00503">
    <property type="entry name" value="G-alpha"/>
    <property type="match status" value="1"/>
</dbReference>
<dbReference type="PROSITE" id="PS51882">
    <property type="entry name" value="G_ALPHA"/>
    <property type="match status" value="1"/>
</dbReference>
<reference evidence="7" key="1">
    <citation type="journal article" date="2020" name="Stud. Mycol.">
        <title>101 Dothideomycetes genomes: a test case for predicting lifestyles and emergence of pathogens.</title>
        <authorList>
            <person name="Haridas S."/>
            <person name="Albert R."/>
            <person name="Binder M."/>
            <person name="Bloem J."/>
            <person name="Labutti K."/>
            <person name="Salamov A."/>
            <person name="Andreopoulos B."/>
            <person name="Baker S."/>
            <person name="Barry K."/>
            <person name="Bills G."/>
            <person name="Bluhm B."/>
            <person name="Cannon C."/>
            <person name="Castanera R."/>
            <person name="Culley D."/>
            <person name="Daum C."/>
            <person name="Ezra D."/>
            <person name="Gonzalez J."/>
            <person name="Henrissat B."/>
            <person name="Kuo A."/>
            <person name="Liang C."/>
            <person name="Lipzen A."/>
            <person name="Lutzoni F."/>
            <person name="Magnuson J."/>
            <person name="Mondo S."/>
            <person name="Nolan M."/>
            <person name="Ohm R."/>
            <person name="Pangilinan J."/>
            <person name="Park H.-J."/>
            <person name="Ramirez L."/>
            <person name="Alfaro M."/>
            <person name="Sun H."/>
            <person name="Tritt A."/>
            <person name="Yoshinaga Y."/>
            <person name="Zwiers L.-H."/>
            <person name="Turgeon B."/>
            <person name="Goodwin S."/>
            <person name="Spatafora J."/>
            <person name="Crous P."/>
            <person name="Grigoriev I."/>
        </authorList>
    </citation>
    <scope>NUCLEOTIDE SEQUENCE</scope>
    <source>
        <strain evidence="7">CBS 122681</strain>
    </source>
</reference>
<evidence type="ECO:0008006" key="9">
    <source>
        <dbReference type="Google" id="ProtNLM"/>
    </source>
</evidence>
<dbReference type="Gene3D" id="1.10.400.10">
    <property type="entry name" value="GI Alpha 1, domain 2-like"/>
    <property type="match status" value="1"/>
</dbReference>
<sequence>MFLDLTKRIEVKWQKLRDGSSLKSGLQPDVAHDKKHKCKLRQNRKAADRAKERSADIDYEIAKGAEEFENRTRILILGIRHSSQSTLFRQVRYIQEGGFSPAERLEWRKMIYWSLFRVFDTVRGTELYEHLFTCLILGWESFDYLSPLPPNFVDGLQRLFALDVAAIKETCAGHFCETIRYFSYHSDRLLEPHYLPTDEDILHSYVQVGTVEEAVLRLRDGKIQIHELGQLHDLRRLKKGGYDFEATDVVLLVFPLDTYNVVRWATETEMRLDTIYYNSITSSRWFTKAAFVLCFTKLDIFRQKIESNEHPFSEFYPDYSGDPYDVNSMLEYISEMFQASVAEASGGGGILPVYYLDATKTDQVRGLLGLLEWVIANRGQ</sequence>
<evidence type="ECO:0000256" key="5">
    <source>
        <dbReference type="PIRSR" id="PIRSR601019-1"/>
    </source>
</evidence>
<dbReference type="InterPro" id="IPR011025">
    <property type="entry name" value="GproteinA_insert"/>
</dbReference>
<dbReference type="GO" id="GO:0005525">
    <property type="term" value="F:GTP binding"/>
    <property type="evidence" value="ECO:0007669"/>
    <property type="project" value="UniProtKB-KW"/>
</dbReference>
<dbReference type="PANTHER" id="PTHR10218">
    <property type="entry name" value="GTP-BINDING PROTEIN ALPHA SUBUNIT"/>
    <property type="match status" value="1"/>
</dbReference>
<dbReference type="SUPFAM" id="SSF52540">
    <property type="entry name" value="P-loop containing nucleoside triphosphate hydrolases"/>
    <property type="match status" value="1"/>
</dbReference>
<dbReference type="InterPro" id="IPR027417">
    <property type="entry name" value="P-loop_NTPase"/>
</dbReference>
<dbReference type="GO" id="GO:0003924">
    <property type="term" value="F:GTPase activity"/>
    <property type="evidence" value="ECO:0007669"/>
    <property type="project" value="InterPro"/>
</dbReference>
<dbReference type="GO" id="GO:0005737">
    <property type="term" value="C:cytoplasm"/>
    <property type="evidence" value="ECO:0007669"/>
    <property type="project" value="TreeGrafter"/>
</dbReference>
<dbReference type="Gene3D" id="3.40.50.300">
    <property type="entry name" value="P-loop containing nucleotide triphosphate hydrolases"/>
    <property type="match status" value="1"/>
</dbReference>
<dbReference type="PRINTS" id="PR00318">
    <property type="entry name" value="GPROTEINA"/>
</dbReference>
<gene>
    <name evidence="7" type="ORF">K491DRAFT_717912</name>
</gene>
<keyword evidence="3 5" id="KW-0342">GTP-binding</keyword>
<keyword evidence="1 6" id="KW-0479">Metal-binding</keyword>
<evidence type="ECO:0000313" key="8">
    <source>
        <dbReference type="Proteomes" id="UP000799324"/>
    </source>
</evidence>
<name>A0A6A6T1R9_9PLEO</name>
<dbReference type="GO" id="GO:0031683">
    <property type="term" value="F:G-protein beta/gamma-subunit complex binding"/>
    <property type="evidence" value="ECO:0007669"/>
    <property type="project" value="InterPro"/>
</dbReference>
<evidence type="ECO:0000313" key="7">
    <source>
        <dbReference type="EMBL" id="KAF2653622.1"/>
    </source>
</evidence>
<dbReference type="SMART" id="SM00275">
    <property type="entry name" value="G_alpha"/>
    <property type="match status" value="1"/>
</dbReference>